<gene>
    <name evidence="5" type="ORF">JJB09_02485</name>
</gene>
<dbReference type="Gene3D" id="1.10.443.10">
    <property type="entry name" value="Intergrase catalytic core"/>
    <property type="match status" value="1"/>
</dbReference>
<evidence type="ECO:0000259" key="4">
    <source>
        <dbReference type="Pfam" id="PF20172"/>
    </source>
</evidence>
<dbReference type="RefSeq" id="WP_201652524.1">
    <property type="nucleotide sequence ID" value="NZ_JAEQNC010000001.1"/>
</dbReference>
<evidence type="ECO:0000259" key="3">
    <source>
        <dbReference type="Pfam" id="PF00589"/>
    </source>
</evidence>
<evidence type="ECO:0000256" key="1">
    <source>
        <dbReference type="ARBA" id="ARBA00023172"/>
    </source>
</evidence>
<reference evidence="5" key="1">
    <citation type="submission" date="2021-01" db="EMBL/GenBank/DDBJ databases">
        <title>Rhizobium sp. strain KVB221 16S ribosomal RNA gene Genome sequencing and assembly.</title>
        <authorList>
            <person name="Kang M."/>
        </authorList>
    </citation>
    <scope>NUCLEOTIDE SEQUENCE</scope>
    <source>
        <strain evidence="5">KVB221</strain>
    </source>
</reference>
<dbReference type="GO" id="GO:0015074">
    <property type="term" value="P:DNA integration"/>
    <property type="evidence" value="ECO:0007669"/>
    <property type="project" value="InterPro"/>
</dbReference>
<dbReference type="GO" id="GO:0006310">
    <property type="term" value="P:DNA recombination"/>
    <property type="evidence" value="ECO:0007669"/>
    <property type="project" value="UniProtKB-KW"/>
</dbReference>
<name>A0A936YME7_9HYPH</name>
<dbReference type="InterPro" id="IPR002104">
    <property type="entry name" value="Integrase_catalytic"/>
</dbReference>
<dbReference type="SUPFAM" id="SSF56349">
    <property type="entry name" value="DNA breaking-rejoining enzymes"/>
    <property type="match status" value="1"/>
</dbReference>
<feature type="domain" description="Tyr recombinase" evidence="3">
    <location>
        <begin position="475"/>
        <end position="622"/>
    </location>
</feature>
<dbReference type="AlphaFoldDB" id="A0A936YME7"/>
<dbReference type="InterPro" id="IPR046668">
    <property type="entry name" value="DUF6538"/>
</dbReference>
<dbReference type="Pfam" id="PF00589">
    <property type="entry name" value="Phage_integrase"/>
    <property type="match status" value="1"/>
</dbReference>
<dbReference type="InterPro" id="IPR011010">
    <property type="entry name" value="DNA_brk_join_enz"/>
</dbReference>
<proteinExistence type="predicted"/>
<dbReference type="CDD" id="cd01184">
    <property type="entry name" value="INT_C_like_1"/>
    <property type="match status" value="1"/>
</dbReference>
<feature type="region of interest" description="Disordered" evidence="2">
    <location>
        <begin position="225"/>
        <end position="256"/>
    </location>
</feature>
<organism evidence="5 6">
    <name type="scientific">Rhizobium setariae</name>
    <dbReference type="NCBI Taxonomy" id="2801340"/>
    <lineage>
        <taxon>Bacteria</taxon>
        <taxon>Pseudomonadati</taxon>
        <taxon>Pseudomonadota</taxon>
        <taxon>Alphaproteobacteria</taxon>
        <taxon>Hyphomicrobiales</taxon>
        <taxon>Rhizobiaceae</taxon>
        <taxon>Rhizobium/Agrobacterium group</taxon>
        <taxon>Rhizobium</taxon>
    </lineage>
</organism>
<evidence type="ECO:0000313" key="5">
    <source>
        <dbReference type="EMBL" id="MBL0370886.1"/>
    </source>
</evidence>
<comment type="caution">
    <text evidence="5">The sequence shown here is derived from an EMBL/GenBank/DDBJ whole genome shotgun (WGS) entry which is preliminary data.</text>
</comment>
<feature type="domain" description="DUF6538" evidence="4">
    <location>
        <begin position="6"/>
        <end position="63"/>
    </location>
</feature>
<sequence>MGAVQYVFKRGAVYWWRRRLPNGTEFRALVSTEISLNTKNLDEAKRIAAELTVTSEKIIPLLRDKMISEDHARQILKKVALAHSAKLDAVAANEIAYGADVESSRRADVASGWAYRLFAAHGKNANVGEHELRAMRSSGLDDDTISQVQQTIVTLRRKGAFSPAPDKILTLMEEFGITPTNGHFQHAQQLYLRGMAAALIDTERRWTGVRFDDDALLQQAYLDRASSPVPSNSKSTKQPVGLLSASPNELPAPQPIMDMSDRVDVKMTLDQVKTFDDDIEEEDDDAVDEDFRSLVEIVAEAAEINLVMKEWRKDTFDQHNSLARLFVRFVGHGNPRKMRQTHIAQFRAALVKFPKNYGKSPKDFARTIPEILARAAEMPKEKVGLSASTMNRHMTQMGNIVKICEAAGYPFADFEGVERLRTRKRGSARKERPAFETAELQTLCSLPIWHGCKNEEKRLLAGNLVIHDATYWGPLLAMYTGSRREEFCGLLLSEVETFEGVHCLRLENSAIRDLKTEESQRRVPLHTELIRLGFLDYVEALRSAGHIYLFPELKAAAEGTPMGDVFSDEWEKMRSAALPNAKAEGKVLHSIRHWCNNAMKQAGVSLEVRRDIIGHSNGDDVNAGRYSDPASLELMALSLTTLPTPTSHLTPFPVRLSEAVTNHIPRQSRKRKGS</sequence>
<dbReference type="EMBL" id="JAEQNC010000001">
    <property type="protein sequence ID" value="MBL0370886.1"/>
    <property type="molecule type" value="Genomic_DNA"/>
</dbReference>
<dbReference type="GO" id="GO:0003677">
    <property type="term" value="F:DNA binding"/>
    <property type="evidence" value="ECO:0007669"/>
    <property type="project" value="InterPro"/>
</dbReference>
<accession>A0A936YME7</accession>
<protein>
    <submittedName>
        <fullName evidence="5">Site-specific integrase</fullName>
    </submittedName>
</protein>
<keyword evidence="1" id="KW-0233">DNA recombination</keyword>
<evidence type="ECO:0000313" key="6">
    <source>
        <dbReference type="Proteomes" id="UP000633219"/>
    </source>
</evidence>
<dbReference type="Proteomes" id="UP000633219">
    <property type="component" value="Unassembled WGS sequence"/>
</dbReference>
<feature type="compositionally biased region" description="Polar residues" evidence="2">
    <location>
        <begin position="228"/>
        <end position="238"/>
    </location>
</feature>
<evidence type="ECO:0000256" key="2">
    <source>
        <dbReference type="SAM" id="MobiDB-lite"/>
    </source>
</evidence>
<dbReference type="InterPro" id="IPR013762">
    <property type="entry name" value="Integrase-like_cat_sf"/>
</dbReference>
<dbReference type="Pfam" id="PF20172">
    <property type="entry name" value="DUF6538"/>
    <property type="match status" value="1"/>
</dbReference>
<keyword evidence="6" id="KW-1185">Reference proteome</keyword>